<protein>
    <submittedName>
        <fullName evidence="14">Frizzled-4</fullName>
    </submittedName>
</protein>
<dbReference type="PROSITE" id="PS50261">
    <property type="entry name" value="G_PROTEIN_RECEP_F2_4"/>
    <property type="match status" value="1"/>
</dbReference>
<proteinExistence type="inferred from homology"/>
<feature type="transmembrane region" description="Helical" evidence="10">
    <location>
        <begin position="400"/>
        <end position="426"/>
    </location>
</feature>
<name>A0A0N5AF24_9BILA</name>
<dbReference type="PANTHER" id="PTHR11309:SF23">
    <property type="entry name" value="FRIZZLED-4"/>
    <property type="match status" value="1"/>
</dbReference>
<feature type="transmembrane region" description="Helical" evidence="10">
    <location>
        <begin position="311"/>
        <end position="333"/>
    </location>
</feature>
<evidence type="ECO:0000256" key="10">
    <source>
        <dbReference type="SAM" id="Phobius"/>
    </source>
</evidence>
<feature type="transmembrane region" description="Helical" evidence="10">
    <location>
        <begin position="258"/>
        <end position="280"/>
    </location>
</feature>
<keyword evidence="5 10" id="KW-1133">Transmembrane helix</keyword>
<sequence length="494" mass="55152">CRYFLAGKHSEGFFTITVIKAFGIRIDNCRFPNLANDETSFEANAAYATFEPLIASNCSSQLKFFLCSVYFPMCTDKVPNAIGPCRPLCEHVRLRCIPLLEQIGFPWPLIMNCDNFPPENNQDSMCMKGPPTDEPDESDVKLPLLHINQCSQTKHVYMNRTGKCIPLCNSTQGRKLLQEDRDYATTALFVMSTICVVLTLLCILLYCPRRRCLDTLPEISLFFCTASFAVSSVVYLVSLHYQDQVTIPVSCMEYANKLVFVVTGLQHMPCTIAAILLYYFGTTGRLWWFILCCTWNKFTLKREQDTVNDTFLLHAHMFAWGAPLAIIIIALMAQSVHADPLSGLCLVGGGNRIIETIFVSLREIIMLLSSSIRQNLFQKCSIIWLTIKHLGSTATGDHSVALSGLLGSLYPITAAFLLLSSLQYLLTPTLTGWNSVMAIKLVADPLLGIISATGCLFQIIFKILHSSRSPNLSKQGYQAAIPQLHLQLSPPFLR</sequence>
<evidence type="ECO:0000256" key="7">
    <source>
        <dbReference type="ARBA" id="ARBA00023157"/>
    </source>
</evidence>
<keyword evidence="6 10" id="KW-0472">Membrane</keyword>
<dbReference type="PRINTS" id="PR00489">
    <property type="entry name" value="FRIZZLED"/>
</dbReference>
<dbReference type="GO" id="GO:0060070">
    <property type="term" value="P:canonical Wnt signaling pathway"/>
    <property type="evidence" value="ECO:0007669"/>
    <property type="project" value="TreeGrafter"/>
</dbReference>
<feature type="domain" description="FZ" evidence="11">
    <location>
        <begin position="1"/>
        <end position="129"/>
    </location>
</feature>
<keyword evidence="3" id="KW-0217">Developmental protein</keyword>
<evidence type="ECO:0000256" key="1">
    <source>
        <dbReference type="ARBA" id="ARBA00004141"/>
    </source>
</evidence>
<dbReference type="InterPro" id="IPR036790">
    <property type="entry name" value="Frizzled_dom_sf"/>
</dbReference>
<accession>A0A0N5AF24</accession>
<dbReference type="SUPFAM" id="SSF63501">
    <property type="entry name" value="Frizzled cysteine-rich domain"/>
    <property type="match status" value="1"/>
</dbReference>
<feature type="transmembrane region" description="Helical" evidence="10">
    <location>
        <begin position="183"/>
        <end position="207"/>
    </location>
</feature>
<dbReference type="PANTHER" id="PTHR11309">
    <property type="entry name" value="FRIZZLED"/>
    <property type="match status" value="1"/>
</dbReference>
<evidence type="ECO:0000259" key="12">
    <source>
        <dbReference type="PROSITE" id="PS50261"/>
    </source>
</evidence>
<organism evidence="13 14">
    <name type="scientific">Syphacia muris</name>
    <dbReference type="NCBI Taxonomy" id="451379"/>
    <lineage>
        <taxon>Eukaryota</taxon>
        <taxon>Metazoa</taxon>
        <taxon>Ecdysozoa</taxon>
        <taxon>Nematoda</taxon>
        <taxon>Chromadorea</taxon>
        <taxon>Rhabditida</taxon>
        <taxon>Spirurina</taxon>
        <taxon>Oxyuridomorpha</taxon>
        <taxon>Oxyuroidea</taxon>
        <taxon>Oxyuridae</taxon>
        <taxon>Syphacia</taxon>
    </lineage>
</organism>
<dbReference type="Gene3D" id="1.10.2000.10">
    <property type="entry name" value="Frizzled cysteine-rich domain"/>
    <property type="match status" value="1"/>
</dbReference>
<dbReference type="STRING" id="451379.A0A0N5AF24"/>
<evidence type="ECO:0000256" key="3">
    <source>
        <dbReference type="ARBA" id="ARBA00022473"/>
    </source>
</evidence>
<evidence type="ECO:0000256" key="4">
    <source>
        <dbReference type="ARBA" id="ARBA00022692"/>
    </source>
</evidence>
<feature type="disulfide bond" evidence="9">
    <location>
        <begin position="85"/>
        <end position="126"/>
    </location>
</feature>
<dbReference type="PROSITE" id="PS50038">
    <property type="entry name" value="FZ"/>
    <property type="match status" value="1"/>
</dbReference>
<dbReference type="Gene3D" id="1.20.1070.10">
    <property type="entry name" value="Rhodopsin 7-helix transmembrane proteins"/>
    <property type="match status" value="1"/>
</dbReference>
<dbReference type="Pfam" id="PF01534">
    <property type="entry name" value="Frizzled"/>
    <property type="match status" value="1"/>
</dbReference>
<feature type="transmembrane region" description="Helical" evidence="10">
    <location>
        <begin position="446"/>
        <end position="464"/>
    </location>
</feature>
<evidence type="ECO:0000256" key="6">
    <source>
        <dbReference type="ARBA" id="ARBA00023136"/>
    </source>
</evidence>
<evidence type="ECO:0000313" key="13">
    <source>
        <dbReference type="Proteomes" id="UP000046393"/>
    </source>
</evidence>
<evidence type="ECO:0000259" key="11">
    <source>
        <dbReference type="PROSITE" id="PS50038"/>
    </source>
</evidence>
<evidence type="ECO:0000256" key="8">
    <source>
        <dbReference type="ARBA" id="ARBA00023170"/>
    </source>
</evidence>
<feature type="disulfide bond" evidence="9">
    <location>
        <begin position="58"/>
        <end position="96"/>
    </location>
</feature>
<feature type="transmembrane region" description="Helical" evidence="10">
    <location>
        <begin position="219"/>
        <end position="238"/>
    </location>
</feature>
<evidence type="ECO:0000256" key="5">
    <source>
        <dbReference type="ARBA" id="ARBA00022989"/>
    </source>
</evidence>
<dbReference type="InterPro" id="IPR017981">
    <property type="entry name" value="GPCR_2-like_7TM"/>
</dbReference>
<reference evidence="14" key="1">
    <citation type="submission" date="2017-02" db="UniProtKB">
        <authorList>
            <consortium name="WormBaseParasite"/>
        </authorList>
    </citation>
    <scope>IDENTIFICATION</scope>
</reference>
<keyword evidence="4 10" id="KW-0812">Transmembrane</keyword>
<keyword evidence="7 9" id="KW-1015">Disulfide bond</keyword>
<comment type="caution">
    <text evidence="9">Lacks conserved residue(s) required for the propagation of feature annotation.</text>
</comment>
<dbReference type="InterPro" id="IPR015526">
    <property type="entry name" value="Frizzled/SFRP"/>
</dbReference>
<comment type="similarity">
    <text evidence="2">Belongs to the G-protein coupled receptor Fz/Smo family.</text>
</comment>
<feature type="domain" description="G-protein coupled receptors family 2 profile 2" evidence="12">
    <location>
        <begin position="184"/>
        <end position="348"/>
    </location>
</feature>
<dbReference type="Proteomes" id="UP000046393">
    <property type="component" value="Unplaced"/>
</dbReference>
<dbReference type="SMART" id="SM01330">
    <property type="entry name" value="Frizzled"/>
    <property type="match status" value="1"/>
</dbReference>
<feature type="disulfide bond" evidence="9">
    <location>
        <begin position="89"/>
        <end position="113"/>
    </location>
</feature>
<dbReference type="AlphaFoldDB" id="A0A0N5AF24"/>
<dbReference type="Pfam" id="PF01392">
    <property type="entry name" value="Fz"/>
    <property type="match status" value="1"/>
</dbReference>
<dbReference type="SMART" id="SM00063">
    <property type="entry name" value="FRI"/>
    <property type="match status" value="1"/>
</dbReference>
<comment type="subcellular location">
    <subcellularLocation>
        <location evidence="1">Membrane</location>
        <topology evidence="1">Multi-pass membrane protein</topology>
    </subcellularLocation>
</comment>
<keyword evidence="13" id="KW-1185">Reference proteome</keyword>
<dbReference type="GO" id="GO:0042813">
    <property type="term" value="F:Wnt receptor activity"/>
    <property type="evidence" value="ECO:0007669"/>
    <property type="project" value="TreeGrafter"/>
</dbReference>
<dbReference type="WBParaSite" id="SMUV_0000285801-mRNA-1">
    <property type="protein sequence ID" value="SMUV_0000285801-mRNA-1"/>
    <property type="gene ID" value="SMUV_0000285801"/>
</dbReference>
<keyword evidence="8" id="KW-0675">Receptor</keyword>
<dbReference type="GO" id="GO:0035567">
    <property type="term" value="P:non-canonical Wnt signaling pathway"/>
    <property type="evidence" value="ECO:0007669"/>
    <property type="project" value="TreeGrafter"/>
</dbReference>
<dbReference type="GO" id="GO:0017147">
    <property type="term" value="F:Wnt-protein binding"/>
    <property type="evidence" value="ECO:0007669"/>
    <property type="project" value="TreeGrafter"/>
</dbReference>
<evidence type="ECO:0000256" key="9">
    <source>
        <dbReference type="PROSITE-ProRule" id="PRU00090"/>
    </source>
</evidence>
<evidence type="ECO:0000256" key="2">
    <source>
        <dbReference type="ARBA" id="ARBA00008077"/>
    </source>
</evidence>
<dbReference type="InterPro" id="IPR020067">
    <property type="entry name" value="Frizzled_dom"/>
</dbReference>
<dbReference type="InterPro" id="IPR000539">
    <property type="entry name" value="Frizzled/Smoothened_7TM"/>
</dbReference>
<evidence type="ECO:0000313" key="14">
    <source>
        <dbReference type="WBParaSite" id="SMUV_0000285801-mRNA-1"/>
    </source>
</evidence>
<dbReference type="GO" id="GO:0005886">
    <property type="term" value="C:plasma membrane"/>
    <property type="evidence" value="ECO:0007669"/>
    <property type="project" value="TreeGrafter"/>
</dbReference>